<evidence type="ECO:0000313" key="3">
    <source>
        <dbReference type="Proteomes" id="UP001604282"/>
    </source>
</evidence>
<dbReference type="Proteomes" id="UP001604282">
    <property type="component" value="Unassembled WGS sequence"/>
</dbReference>
<reference evidence="2 3" key="1">
    <citation type="submission" date="2024-10" db="EMBL/GenBank/DDBJ databases">
        <title>The Natural Products Discovery Center: Release of the First 8490 Sequenced Strains for Exploring Actinobacteria Biosynthetic Diversity.</title>
        <authorList>
            <person name="Kalkreuter E."/>
            <person name="Kautsar S.A."/>
            <person name="Yang D."/>
            <person name="Bader C.D."/>
            <person name="Teijaro C.N."/>
            <person name="Fluegel L."/>
            <person name="Davis C.M."/>
            <person name="Simpson J.R."/>
            <person name="Lauterbach L."/>
            <person name="Steele A.D."/>
            <person name="Gui C."/>
            <person name="Meng S."/>
            <person name="Li G."/>
            <person name="Viehrig K."/>
            <person name="Ye F."/>
            <person name="Su P."/>
            <person name="Kiefer A.F."/>
            <person name="Nichols A."/>
            <person name="Cepeda A.J."/>
            <person name="Yan W."/>
            <person name="Fan B."/>
            <person name="Jiang Y."/>
            <person name="Adhikari A."/>
            <person name="Zheng C.-J."/>
            <person name="Schuster L."/>
            <person name="Cowan T.M."/>
            <person name="Smanski M.J."/>
            <person name="Chevrette M.G."/>
            <person name="De Carvalho L.P.S."/>
            <person name="Shen B."/>
        </authorList>
    </citation>
    <scope>NUCLEOTIDE SEQUENCE [LARGE SCALE GENOMIC DNA]</scope>
    <source>
        <strain evidence="2 3">NPDC048229</strain>
    </source>
</reference>
<organism evidence="2 3">
    <name type="scientific">Streptomyces omiyaensis</name>
    <dbReference type="NCBI Taxonomy" id="68247"/>
    <lineage>
        <taxon>Bacteria</taxon>
        <taxon>Bacillati</taxon>
        <taxon>Actinomycetota</taxon>
        <taxon>Actinomycetes</taxon>
        <taxon>Kitasatosporales</taxon>
        <taxon>Streptomycetaceae</taxon>
        <taxon>Streptomyces</taxon>
    </lineage>
</organism>
<comment type="caution">
    <text evidence="2">The sequence shown here is derived from an EMBL/GenBank/DDBJ whole genome shotgun (WGS) entry which is preliminary data.</text>
</comment>
<protein>
    <submittedName>
        <fullName evidence="2">Uncharacterized protein</fullName>
    </submittedName>
</protein>
<accession>A0ABW7C4N8</accession>
<evidence type="ECO:0000313" key="2">
    <source>
        <dbReference type="EMBL" id="MFG3193524.1"/>
    </source>
</evidence>
<proteinExistence type="predicted"/>
<feature type="region of interest" description="Disordered" evidence="1">
    <location>
        <begin position="1"/>
        <end position="41"/>
    </location>
</feature>
<evidence type="ECO:0000256" key="1">
    <source>
        <dbReference type="SAM" id="MobiDB-lite"/>
    </source>
</evidence>
<dbReference type="EMBL" id="JBICZW010000031">
    <property type="protein sequence ID" value="MFG3193524.1"/>
    <property type="molecule type" value="Genomic_DNA"/>
</dbReference>
<dbReference type="RefSeq" id="WP_392884728.1">
    <property type="nucleotide sequence ID" value="NZ_JBICZW010000031.1"/>
</dbReference>
<name>A0ABW7C4N8_9ACTN</name>
<keyword evidence="3" id="KW-1185">Reference proteome</keyword>
<gene>
    <name evidence="2" type="ORF">ACGFYS_31855</name>
</gene>
<sequence length="194" mass="19678">MSGSAAVGAAYDARASSGLRTTAPGRLRRDRRDRPSSPPGLTARLRFLGAAAGVLDVGGERFGLVRCHGVLMHLEGPATAVARPGPVWLGVTALAGAARTAAAAAAGTTQRPVRQLTCPDELQSHAQQSSVWLVAGTRPSGAMTAGGIAAAFGVRAALPAGTVAHLAPASLLWVSPVRRLTTVPTPRKGRPDAS</sequence>